<dbReference type="SUPFAM" id="SSF52833">
    <property type="entry name" value="Thioredoxin-like"/>
    <property type="match status" value="1"/>
</dbReference>
<evidence type="ECO:0000259" key="2">
    <source>
        <dbReference type="Pfam" id="PF13098"/>
    </source>
</evidence>
<evidence type="ECO:0000256" key="1">
    <source>
        <dbReference type="SAM" id="SignalP"/>
    </source>
</evidence>
<accession>A0A7H9BQ78</accession>
<dbReference type="Pfam" id="PF13098">
    <property type="entry name" value="Thioredoxin_2"/>
    <property type="match status" value="1"/>
</dbReference>
<feature type="domain" description="Thioredoxin-like fold" evidence="2">
    <location>
        <begin position="36"/>
        <end position="111"/>
    </location>
</feature>
<evidence type="ECO:0000313" key="3">
    <source>
        <dbReference type="EMBL" id="QLH13494.1"/>
    </source>
</evidence>
<sequence length="130" mass="14468">MFKLWRQSRCGIPLPRSLLLALLAAAWPAGAAELRLLMFEQPGCLYCARWDAEIAPQYPLTDEGRAAPVQRLQMRDPLPPGLELARPVTFTPTFVLMAGDVESGRLEGYPGEDFFWPMLARLIGQAEPGQ</sequence>
<name>A0A7H9BQ78_PARPN</name>
<dbReference type="AlphaFoldDB" id="A0A7H9BQ78"/>
<dbReference type="Proteomes" id="UP000509322">
    <property type="component" value="Chromosome 1"/>
</dbReference>
<feature type="signal peptide" evidence="1">
    <location>
        <begin position="1"/>
        <end position="31"/>
    </location>
</feature>
<dbReference type="EMBL" id="CP058689">
    <property type="protein sequence ID" value="QLH13494.1"/>
    <property type="molecule type" value="Genomic_DNA"/>
</dbReference>
<dbReference type="InterPro" id="IPR036249">
    <property type="entry name" value="Thioredoxin-like_sf"/>
</dbReference>
<keyword evidence="1" id="KW-0732">Signal</keyword>
<reference evidence="3 4" key="1">
    <citation type="submission" date="2020-07" db="EMBL/GenBank/DDBJ databases">
        <title>The complete genome of Paracoccus pantotrophus ACCC 10489.</title>
        <authorList>
            <person name="Si Y."/>
        </authorList>
    </citation>
    <scope>NUCLEOTIDE SEQUENCE [LARGE SCALE GENOMIC DNA]</scope>
    <source>
        <strain evidence="4">ACCC 10489</strain>
    </source>
</reference>
<dbReference type="Gene3D" id="3.40.30.10">
    <property type="entry name" value="Glutaredoxin"/>
    <property type="match status" value="1"/>
</dbReference>
<protein>
    <submittedName>
        <fullName evidence="3">Thioredoxin family protein</fullName>
    </submittedName>
</protein>
<dbReference type="InterPro" id="IPR012336">
    <property type="entry name" value="Thioredoxin-like_fold"/>
</dbReference>
<feature type="chain" id="PRO_5028844307" evidence="1">
    <location>
        <begin position="32"/>
        <end position="130"/>
    </location>
</feature>
<proteinExistence type="predicted"/>
<dbReference type="RefSeq" id="WP_024845871.1">
    <property type="nucleotide sequence ID" value="NZ_CP038206.1"/>
</dbReference>
<gene>
    <name evidence="3" type="ORF">HYQ43_04225</name>
</gene>
<organism evidence="3 4">
    <name type="scientific">Paracoccus pantotrophus</name>
    <name type="common">Thiosphaera pantotropha</name>
    <dbReference type="NCBI Taxonomy" id="82367"/>
    <lineage>
        <taxon>Bacteria</taxon>
        <taxon>Pseudomonadati</taxon>
        <taxon>Pseudomonadota</taxon>
        <taxon>Alphaproteobacteria</taxon>
        <taxon>Rhodobacterales</taxon>
        <taxon>Paracoccaceae</taxon>
        <taxon>Paracoccus</taxon>
    </lineage>
</organism>
<evidence type="ECO:0000313" key="4">
    <source>
        <dbReference type="Proteomes" id="UP000509322"/>
    </source>
</evidence>